<dbReference type="VEuPathDB" id="FungiDB:BD410DRAFT_792459"/>
<dbReference type="AlphaFoldDB" id="A0A4Y7PUW7"/>
<name>A0A4Y7PUW7_9AGAM</name>
<organism evidence="1 2">
    <name type="scientific">Rickenella mellea</name>
    <dbReference type="NCBI Taxonomy" id="50990"/>
    <lineage>
        <taxon>Eukaryota</taxon>
        <taxon>Fungi</taxon>
        <taxon>Dikarya</taxon>
        <taxon>Basidiomycota</taxon>
        <taxon>Agaricomycotina</taxon>
        <taxon>Agaricomycetes</taxon>
        <taxon>Hymenochaetales</taxon>
        <taxon>Rickenellaceae</taxon>
        <taxon>Rickenella</taxon>
    </lineage>
</organism>
<evidence type="ECO:0000313" key="2">
    <source>
        <dbReference type="Proteomes" id="UP000294933"/>
    </source>
</evidence>
<accession>A0A4Y7PUW7</accession>
<sequence>MKVKHRRLLNDGFILLVVVGRNKRPQEQCSHTLVAIFGGAISPLTLVHCLVIRGTGCVARRIGTPRSALKIGRHPRPRLLPSS</sequence>
<protein>
    <submittedName>
        <fullName evidence="1">Uncharacterized protein</fullName>
    </submittedName>
</protein>
<proteinExistence type="predicted"/>
<gene>
    <name evidence="1" type="ORF">BD410DRAFT_792459</name>
</gene>
<reference evidence="1 2" key="1">
    <citation type="submission" date="2018-06" db="EMBL/GenBank/DDBJ databases">
        <title>A transcriptomic atlas of mushroom development highlights an independent origin of complex multicellularity.</title>
        <authorList>
            <consortium name="DOE Joint Genome Institute"/>
            <person name="Krizsan K."/>
            <person name="Almasi E."/>
            <person name="Merenyi Z."/>
            <person name="Sahu N."/>
            <person name="Viragh M."/>
            <person name="Koszo T."/>
            <person name="Mondo S."/>
            <person name="Kiss B."/>
            <person name="Balint B."/>
            <person name="Kues U."/>
            <person name="Barry K."/>
            <person name="Hegedus J.C."/>
            <person name="Henrissat B."/>
            <person name="Johnson J."/>
            <person name="Lipzen A."/>
            <person name="Ohm R."/>
            <person name="Nagy I."/>
            <person name="Pangilinan J."/>
            <person name="Yan J."/>
            <person name="Xiong Y."/>
            <person name="Grigoriev I.V."/>
            <person name="Hibbett D.S."/>
            <person name="Nagy L.G."/>
        </authorList>
    </citation>
    <scope>NUCLEOTIDE SEQUENCE [LARGE SCALE GENOMIC DNA]</scope>
    <source>
        <strain evidence="1 2">SZMC22713</strain>
    </source>
</reference>
<dbReference type="Proteomes" id="UP000294933">
    <property type="component" value="Unassembled WGS sequence"/>
</dbReference>
<dbReference type="EMBL" id="ML170199">
    <property type="protein sequence ID" value="TDL19214.1"/>
    <property type="molecule type" value="Genomic_DNA"/>
</dbReference>
<keyword evidence="2" id="KW-1185">Reference proteome</keyword>
<evidence type="ECO:0000313" key="1">
    <source>
        <dbReference type="EMBL" id="TDL19214.1"/>
    </source>
</evidence>